<comment type="caution">
    <text evidence="9">The sequence shown here is derived from an EMBL/GenBank/DDBJ whole genome shotgun (WGS) entry which is preliminary data.</text>
</comment>
<evidence type="ECO:0000256" key="6">
    <source>
        <dbReference type="ARBA" id="ARBA00023242"/>
    </source>
</evidence>
<evidence type="ECO:0000256" key="8">
    <source>
        <dbReference type="ARBA" id="ARBA00076355"/>
    </source>
</evidence>
<dbReference type="InterPro" id="IPR015419">
    <property type="entry name" value="CTAG/Pcc1"/>
</dbReference>
<dbReference type="GO" id="GO:0070525">
    <property type="term" value="P:tRNA threonylcarbamoyladenosine metabolic process"/>
    <property type="evidence" value="ECO:0007669"/>
    <property type="project" value="TreeGrafter"/>
</dbReference>
<organism evidence="9 10">
    <name type="scientific">Parnassius mnemosyne</name>
    <name type="common">clouded apollo</name>
    <dbReference type="NCBI Taxonomy" id="213953"/>
    <lineage>
        <taxon>Eukaryota</taxon>
        <taxon>Metazoa</taxon>
        <taxon>Ecdysozoa</taxon>
        <taxon>Arthropoda</taxon>
        <taxon>Hexapoda</taxon>
        <taxon>Insecta</taxon>
        <taxon>Pterygota</taxon>
        <taxon>Neoptera</taxon>
        <taxon>Endopterygota</taxon>
        <taxon>Lepidoptera</taxon>
        <taxon>Glossata</taxon>
        <taxon>Ditrysia</taxon>
        <taxon>Papilionoidea</taxon>
        <taxon>Papilionidae</taxon>
        <taxon>Parnassiinae</taxon>
        <taxon>Parnassini</taxon>
        <taxon>Parnassius</taxon>
        <taxon>Driopa</taxon>
    </lineage>
</organism>
<keyword evidence="5" id="KW-0819">tRNA processing</keyword>
<evidence type="ECO:0000256" key="7">
    <source>
        <dbReference type="ARBA" id="ARBA00053047"/>
    </source>
</evidence>
<proteinExistence type="inferred from homology"/>
<dbReference type="PANTHER" id="PTHR31283:SF5">
    <property type="entry name" value="EKC_KEOPS COMPLEX SUBUNIT LAGE3"/>
    <property type="match status" value="1"/>
</dbReference>
<name>A0AAV1KH62_9NEOP</name>
<sequence>MAEEYLKNITLNIPFASVKQASVAYDILIVDKELQGSRIRREILLNNTELIISFEGTDTKRIRVAVNAILKNLLLITKTLTEFALS</sequence>
<dbReference type="Pfam" id="PF09341">
    <property type="entry name" value="Pcc1"/>
    <property type="match status" value="1"/>
</dbReference>
<protein>
    <recommendedName>
        <fullName evidence="8">L antigen family member 3</fullName>
    </recommendedName>
</protein>
<evidence type="ECO:0000313" key="10">
    <source>
        <dbReference type="Proteomes" id="UP001314205"/>
    </source>
</evidence>
<evidence type="ECO:0000256" key="2">
    <source>
        <dbReference type="ARBA" id="ARBA00004496"/>
    </source>
</evidence>
<dbReference type="Gene3D" id="3.30.310.50">
    <property type="entry name" value="Alpha-D-phosphohexomutase, C-terminal domain"/>
    <property type="match status" value="1"/>
</dbReference>
<evidence type="ECO:0000256" key="4">
    <source>
        <dbReference type="ARBA" id="ARBA00022490"/>
    </source>
</evidence>
<dbReference type="GO" id="GO:0008033">
    <property type="term" value="P:tRNA processing"/>
    <property type="evidence" value="ECO:0007669"/>
    <property type="project" value="UniProtKB-KW"/>
</dbReference>
<evidence type="ECO:0000256" key="3">
    <source>
        <dbReference type="ARBA" id="ARBA00007073"/>
    </source>
</evidence>
<evidence type="ECO:0000256" key="5">
    <source>
        <dbReference type="ARBA" id="ARBA00022694"/>
    </source>
</evidence>
<keyword evidence="4" id="KW-0963">Cytoplasm</keyword>
<dbReference type="Proteomes" id="UP001314205">
    <property type="component" value="Unassembled WGS sequence"/>
</dbReference>
<keyword evidence="6" id="KW-0539">Nucleus</keyword>
<dbReference type="GO" id="GO:0000408">
    <property type="term" value="C:EKC/KEOPS complex"/>
    <property type="evidence" value="ECO:0007669"/>
    <property type="project" value="TreeGrafter"/>
</dbReference>
<dbReference type="EMBL" id="CAVLGL010000035">
    <property type="protein sequence ID" value="CAK1581894.1"/>
    <property type="molecule type" value="Genomic_DNA"/>
</dbReference>
<reference evidence="9 10" key="1">
    <citation type="submission" date="2023-11" db="EMBL/GenBank/DDBJ databases">
        <authorList>
            <person name="Hedman E."/>
            <person name="Englund M."/>
            <person name="Stromberg M."/>
            <person name="Nyberg Akerstrom W."/>
            <person name="Nylinder S."/>
            <person name="Jareborg N."/>
            <person name="Kallberg Y."/>
            <person name="Kronander E."/>
        </authorList>
    </citation>
    <scope>NUCLEOTIDE SEQUENCE [LARGE SCALE GENOMIC DNA]</scope>
</reference>
<gene>
    <name evidence="9" type="ORF">PARMNEM_LOCUS3505</name>
</gene>
<accession>A0AAV1KH62</accession>
<dbReference type="PANTHER" id="PTHR31283">
    <property type="entry name" value="EKC/KEOPS COMPLEX SUBUNIT PCC1 FAMILY MEMBER"/>
    <property type="match status" value="1"/>
</dbReference>
<comment type="function">
    <text evidence="7">Component of the EKC/KEOPS complex that is required for the formation of a threonylcarbamoyl group on adenosine at position 37 (t(6)A37) in tRNAs that read codons beginning with adenine. The complex is probably involved in the transfer of the threonylcarbamoyl moiety of threonylcarbamoyl-AMP (TC-AMP) to the N6 group of A37. LAGE3 functions as a dimerization module for the complex.</text>
</comment>
<comment type="similarity">
    <text evidence="3">Belongs to the CTAG/PCC1 family.</text>
</comment>
<evidence type="ECO:0000313" key="9">
    <source>
        <dbReference type="EMBL" id="CAK1581894.1"/>
    </source>
</evidence>
<dbReference type="GO" id="GO:0005634">
    <property type="term" value="C:nucleus"/>
    <property type="evidence" value="ECO:0007669"/>
    <property type="project" value="UniProtKB-SubCell"/>
</dbReference>
<evidence type="ECO:0000256" key="1">
    <source>
        <dbReference type="ARBA" id="ARBA00004123"/>
    </source>
</evidence>
<dbReference type="FunFam" id="3.30.310.50:FF:000005">
    <property type="entry name" value="L antigen family member 3"/>
    <property type="match status" value="1"/>
</dbReference>
<comment type="subcellular location">
    <subcellularLocation>
        <location evidence="2">Cytoplasm</location>
    </subcellularLocation>
    <subcellularLocation>
        <location evidence="1">Nucleus</location>
    </subcellularLocation>
</comment>
<dbReference type="AlphaFoldDB" id="A0AAV1KH62"/>
<dbReference type="GO" id="GO:0005737">
    <property type="term" value="C:cytoplasm"/>
    <property type="evidence" value="ECO:0007669"/>
    <property type="project" value="UniProtKB-SubCell"/>
</dbReference>
<keyword evidence="10" id="KW-1185">Reference proteome</keyword>